<feature type="transmembrane region" description="Helical" evidence="7">
    <location>
        <begin position="276"/>
        <end position="294"/>
    </location>
</feature>
<dbReference type="AlphaFoldDB" id="A0ABD1IF49"/>
<sequence length="364" mass="40215">MTNHTDVSIPTKIEKYHPSRVLTLVYQPFAFGTMMLLAYYEAKINTRKRILFGYSLFALCTLALVLVDVGTSGKGGVANYIGICLLVAGFGLADAFTQGGIVGDLSFMDPTFMQSFFAGLAASGALTSGLRLVTKWAFDKTDDGLRKGVILFLSISTLIEFVSVFLYAYVFGRIPIVKHFRKKAASEGSKTVASDLAAAGIHTTDDQVVSDAKHERLSNKALIWENRDLAFDLWLIYAITLSIFPVVLMALYNFWDLIGRYVPLIDCFRLELRKGLMIACLSRLALIPCFYFTAKYGDQGWMMMLVSFLGLTNGYLTVCALVAPKAYKAPEQNALGNLLVVFLISGIFSGVVLDWLWLINHGSF</sequence>
<keyword evidence="6 7" id="KW-0472">Membrane</keyword>
<evidence type="ECO:0000313" key="8">
    <source>
        <dbReference type="EMBL" id="KAL1567337.1"/>
    </source>
</evidence>
<evidence type="ECO:0000256" key="5">
    <source>
        <dbReference type="ARBA" id="ARBA00022989"/>
    </source>
</evidence>
<proteinExistence type="inferred from homology"/>
<dbReference type="PANTHER" id="PTHR10332:SF38">
    <property type="entry name" value="EQUILIBRATIVE NUCLEOTIDE TRANSPORTER 3-RELATED"/>
    <property type="match status" value="1"/>
</dbReference>
<evidence type="ECO:0000313" key="9">
    <source>
        <dbReference type="Proteomes" id="UP001567538"/>
    </source>
</evidence>
<evidence type="ECO:0000256" key="2">
    <source>
        <dbReference type="ARBA" id="ARBA00007965"/>
    </source>
</evidence>
<comment type="caution">
    <text evidence="8">The sequence shown here is derived from an EMBL/GenBank/DDBJ whole genome shotgun (WGS) entry which is preliminary data.</text>
</comment>
<dbReference type="Proteomes" id="UP001567538">
    <property type="component" value="Unassembled WGS sequence"/>
</dbReference>
<comment type="subcellular location">
    <subcellularLocation>
        <location evidence="1">Membrane</location>
        <topology evidence="1">Multi-pass membrane protein</topology>
    </subcellularLocation>
</comment>
<name>A0ABD1IF49_SALDI</name>
<reference evidence="8 9" key="1">
    <citation type="submission" date="2024-06" db="EMBL/GenBank/DDBJ databases">
        <title>A chromosome level genome sequence of Diviner's sage (Salvia divinorum).</title>
        <authorList>
            <person name="Ford S.A."/>
            <person name="Ro D.-K."/>
            <person name="Ness R.W."/>
            <person name="Phillips M.A."/>
        </authorList>
    </citation>
    <scope>NUCLEOTIDE SEQUENCE [LARGE SCALE GENOMIC DNA]</scope>
    <source>
        <strain evidence="8">SAF-2024a</strain>
        <tissue evidence="8">Leaf</tissue>
    </source>
</reference>
<evidence type="ECO:0000256" key="6">
    <source>
        <dbReference type="ARBA" id="ARBA00023136"/>
    </source>
</evidence>
<dbReference type="PANTHER" id="PTHR10332">
    <property type="entry name" value="EQUILIBRATIVE NUCLEOSIDE TRANSPORTER"/>
    <property type="match status" value="1"/>
</dbReference>
<feature type="transmembrane region" description="Helical" evidence="7">
    <location>
        <begin position="335"/>
        <end position="358"/>
    </location>
</feature>
<feature type="transmembrane region" description="Helical" evidence="7">
    <location>
        <begin position="234"/>
        <end position="255"/>
    </location>
</feature>
<keyword evidence="5 7" id="KW-1133">Transmembrane helix</keyword>
<feature type="transmembrane region" description="Helical" evidence="7">
    <location>
        <begin position="52"/>
        <end position="70"/>
    </location>
</feature>
<keyword evidence="4 7" id="KW-0812">Transmembrane</keyword>
<gene>
    <name evidence="8" type="primary">ENT3</name>
    <name evidence="8" type="ORF">AAHA92_02826</name>
</gene>
<dbReference type="PIRSF" id="PIRSF016379">
    <property type="entry name" value="ENT"/>
    <property type="match status" value="1"/>
</dbReference>
<organism evidence="8 9">
    <name type="scientific">Salvia divinorum</name>
    <name type="common">Maria pastora</name>
    <name type="synonym">Diviner's sage</name>
    <dbReference type="NCBI Taxonomy" id="28513"/>
    <lineage>
        <taxon>Eukaryota</taxon>
        <taxon>Viridiplantae</taxon>
        <taxon>Streptophyta</taxon>
        <taxon>Embryophyta</taxon>
        <taxon>Tracheophyta</taxon>
        <taxon>Spermatophyta</taxon>
        <taxon>Magnoliopsida</taxon>
        <taxon>eudicotyledons</taxon>
        <taxon>Gunneridae</taxon>
        <taxon>Pentapetalae</taxon>
        <taxon>asterids</taxon>
        <taxon>lamiids</taxon>
        <taxon>Lamiales</taxon>
        <taxon>Lamiaceae</taxon>
        <taxon>Nepetoideae</taxon>
        <taxon>Mentheae</taxon>
        <taxon>Salviinae</taxon>
        <taxon>Salvia</taxon>
        <taxon>Salvia subgen. Calosphace</taxon>
    </lineage>
</organism>
<comment type="similarity">
    <text evidence="2">Belongs to the SLC29A/ENT transporter (TC 2.A.57) family.</text>
</comment>
<evidence type="ECO:0000256" key="4">
    <source>
        <dbReference type="ARBA" id="ARBA00022692"/>
    </source>
</evidence>
<dbReference type="InterPro" id="IPR002259">
    <property type="entry name" value="Eqnu_transpt"/>
</dbReference>
<keyword evidence="3" id="KW-0813">Transport</keyword>
<feature type="transmembrane region" description="Helical" evidence="7">
    <location>
        <begin position="150"/>
        <end position="170"/>
    </location>
</feature>
<dbReference type="GO" id="GO:0022857">
    <property type="term" value="F:transmembrane transporter activity"/>
    <property type="evidence" value="ECO:0007669"/>
    <property type="project" value="UniProtKB-ARBA"/>
</dbReference>
<dbReference type="Pfam" id="PF01733">
    <property type="entry name" value="Nucleoside_tran"/>
    <property type="match status" value="1"/>
</dbReference>
<feature type="transmembrane region" description="Helical" evidence="7">
    <location>
        <begin position="21"/>
        <end position="40"/>
    </location>
</feature>
<protein>
    <submittedName>
        <fullName evidence="8">Epsin-3, clathrin recruitment and traffic between the Golgi and endosome</fullName>
    </submittedName>
</protein>
<evidence type="ECO:0000256" key="7">
    <source>
        <dbReference type="SAM" id="Phobius"/>
    </source>
</evidence>
<feature type="transmembrane region" description="Helical" evidence="7">
    <location>
        <begin position="116"/>
        <end position="138"/>
    </location>
</feature>
<dbReference type="GO" id="GO:0015858">
    <property type="term" value="P:nucleoside transport"/>
    <property type="evidence" value="ECO:0007669"/>
    <property type="project" value="UniProtKB-ARBA"/>
</dbReference>
<evidence type="ECO:0000256" key="3">
    <source>
        <dbReference type="ARBA" id="ARBA00022448"/>
    </source>
</evidence>
<feature type="transmembrane region" description="Helical" evidence="7">
    <location>
        <begin position="77"/>
        <end position="96"/>
    </location>
</feature>
<evidence type="ECO:0000256" key="1">
    <source>
        <dbReference type="ARBA" id="ARBA00004141"/>
    </source>
</evidence>
<feature type="transmembrane region" description="Helical" evidence="7">
    <location>
        <begin position="300"/>
        <end position="323"/>
    </location>
</feature>
<keyword evidence="9" id="KW-1185">Reference proteome</keyword>
<accession>A0ABD1IF49</accession>
<dbReference type="GO" id="GO:0016020">
    <property type="term" value="C:membrane"/>
    <property type="evidence" value="ECO:0007669"/>
    <property type="project" value="UniProtKB-SubCell"/>
</dbReference>
<dbReference type="EMBL" id="JBEAFC010000002">
    <property type="protein sequence ID" value="KAL1567337.1"/>
    <property type="molecule type" value="Genomic_DNA"/>
</dbReference>